<proteinExistence type="predicted"/>
<dbReference type="RefSeq" id="XP_067919998.1">
    <property type="nucleotide sequence ID" value="XM_068068026.1"/>
</dbReference>
<dbReference type="AlphaFoldDB" id="A0A2C6KBW7"/>
<dbReference type="OrthoDB" id="332269at2759"/>
<gene>
    <name evidence="1" type="ORF">CSUI_007883</name>
</gene>
<keyword evidence="2" id="KW-1185">Reference proteome</keyword>
<comment type="caution">
    <text evidence="1">The sequence shown here is derived from an EMBL/GenBank/DDBJ whole genome shotgun (WGS) entry which is preliminary data.</text>
</comment>
<evidence type="ECO:0000313" key="1">
    <source>
        <dbReference type="EMBL" id="PHJ18290.1"/>
    </source>
</evidence>
<keyword evidence="1" id="KW-0812">Transmembrane</keyword>
<organism evidence="1 2">
    <name type="scientific">Cystoisospora suis</name>
    <dbReference type="NCBI Taxonomy" id="483139"/>
    <lineage>
        <taxon>Eukaryota</taxon>
        <taxon>Sar</taxon>
        <taxon>Alveolata</taxon>
        <taxon>Apicomplexa</taxon>
        <taxon>Conoidasida</taxon>
        <taxon>Coccidia</taxon>
        <taxon>Eucoccidiorida</taxon>
        <taxon>Eimeriorina</taxon>
        <taxon>Sarcocystidae</taxon>
        <taxon>Cystoisospora</taxon>
    </lineage>
</organism>
<dbReference type="GeneID" id="94431237"/>
<dbReference type="EMBL" id="MIGC01004249">
    <property type="protein sequence ID" value="PHJ18290.1"/>
    <property type="molecule type" value="Genomic_DNA"/>
</dbReference>
<dbReference type="Proteomes" id="UP000221165">
    <property type="component" value="Unassembled WGS sequence"/>
</dbReference>
<name>A0A2C6KBW7_9APIC</name>
<sequence length="176" mass="19879">MAKEPQEDLYIFNRGQYVERLKLLNEVAEKIFFYNKLLLVVDEQLNGVRLALGAYRRGELSSSPTKSAGAARVDITRDKALVTGDNAGILGIDDPGQRRDCVLIGTSFVYCDTGVSAEFFVQFVRKLEARREEYRSLRKAAVRELVALKPSVTELSDRECRLLLADPQFQLDEEDS</sequence>
<keyword evidence="1" id="KW-0472">Membrane</keyword>
<evidence type="ECO:0000313" key="2">
    <source>
        <dbReference type="Proteomes" id="UP000221165"/>
    </source>
</evidence>
<reference evidence="1 2" key="1">
    <citation type="journal article" date="2017" name="Int. J. Parasitol.">
        <title>The genome of the protozoan parasite Cystoisospora suis and a reverse vaccinology approach to identify vaccine candidates.</title>
        <authorList>
            <person name="Palmieri N."/>
            <person name="Shrestha A."/>
            <person name="Ruttkowski B."/>
            <person name="Beck T."/>
            <person name="Vogl C."/>
            <person name="Tomley F."/>
            <person name="Blake D.P."/>
            <person name="Joachim A."/>
        </authorList>
    </citation>
    <scope>NUCLEOTIDE SEQUENCE [LARGE SCALE GENOMIC DNA]</scope>
    <source>
        <strain evidence="1 2">Wien I</strain>
    </source>
</reference>
<dbReference type="VEuPathDB" id="ToxoDB:CSUI_007883"/>
<protein>
    <submittedName>
        <fullName evidence="1">Transmembrane protein</fullName>
    </submittedName>
</protein>
<accession>A0A2C6KBW7</accession>